<dbReference type="PROSITE" id="PS51257">
    <property type="entry name" value="PROKAR_LIPOPROTEIN"/>
    <property type="match status" value="1"/>
</dbReference>
<protein>
    <submittedName>
        <fullName evidence="2">Uncharacterized protein</fullName>
    </submittedName>
</protein>
<name>A0A9X2F6B9_9BACT</name>
<evidence type="ECO:0000256" key="1">
    <source>
        <dbReference type="SAM" id="SignalP"/>
    </source>
</evidence>
<feature type="signal peptide" evidence="1">
    <location>
        <begin position="1"/>
        <end position="20"/>
    </location>
</feature>
<accession>A0A9X2F6B9</accession>
<comment type="caution">
    <text evidence="2">The sequence shown here is derived from an EMBL/GenBank/DDBJ whole genome shotgun (WGS) entry which is preliminary data.</text>
</comment>
<dbReference type="Proteomes" id="UP001155241">
    <property type="component" value="Unassembled WGS sequence"/>
</dbReference>
<dbReference type="EMBL" id="JAMXLR010000003">
    <property type="protein sequence ID" value="MCO6042442.1"/>
    <property type="molecule type" value="Genomic_DNA"/>
</dbReference>
<proteinExistence type="predicted"/>
<sequence>MKSVLLYGSLHLGVVWVSCASLPDMEEAPETVAAPVGANKQQLPDSVQITREPDLSSLSPSDNRYTVVVGVASETLSFNTPKLTTRDGERLWLSDSKDETYTVAVVHDGDVALPITRKLTEGSEFEVTVLSIDENRVLVDVAAKLRFVDASKPEDAGQPMEVKVNTLEGRFAKTVPIGEKATASFGGKQEWGLHVTVQRAESITNESAE</sequence>
<dbReference type="RefSeq" id="WP_252850542.1">
    <property type="nucleotide sequence ID" value="NZ_JAMXLR010000003.1"/>
</dbReference>
<dbReference type="AlphaFoldDB" id="A0A9X2F6B9"/>
<gene>
    <name evidence="2" type="ORF">NG895_00845</name>
</gene>
<evidence type="ECO:0000313" key="3">
    <source>
        <dbReference type="Proteomes" id="UP001155241"/>
    </source>
</evidence>
<organism evidence="2 3">
    <name type="scientific">Aeoliella straminimaris</name>
    <dbReference type="NCBI Taxonomy" id="2954799"/>
    <lineage>
        <taxon>Bacteria</taxon>
        <taxon>Pseudomonadati</taxon>
        <taxon>Planctomycetota</taxon>
        <taxon>Planctomycetia</taxon>
        <taxon>Pirellulales</taxon>
        <taxon>Lacipirellulaceae</taxon>
        <taxon>Aeoliella</taxon>
    </lineage>
</organism>
<keyword evidence="3" id="KW-1185">Reference proteome</keyword>
<feature type="chain" id="PRO_5040741333" evidence="1">
    <location>
        <begin position="21"/>
        <end position="209"/>
    </location>
</feature>
<evidence type="ECO:0000313" key="2">
    <source>
        <dbReference type="EMBL" id="MCO6042442.1"/>
    </source>
</evidence>
<reference evidence="2" key="1">
    <citation type="submission" date="2022-06" db="EMBL/GenBank/DDBJ databases">
        <title>Aeoliella straminimaris, a novel planctomycete from sediments.</title>
        <authorList>
            <person name="Vitorino I.R."/>
            <person name="Lage O.M."/>
        </authorList>
    </citation>
    <scope>NUCLEOTIDE SEQUENCE</scope>
    <source>
        <strain evidence="2">ICT_H6.2</strain>
    </source>
</reference>
<keyword evidence="1" id="KW-0732">Signal</keyword>